<dbReference type="InterPro" id="IPR019819">
    <property type="entry name" value="Carboxylesterase_B_CS"/>
</dbReference>
<dbReference type="Pfam" id="PF00135">
    <property type="entry name" value="COesterase"/>
    <property type="match status" value="1"/>
</dbReference>
<name>A0A2A2JS47_9BILA</name>
<comment type="caution">
    <text evidence="6">The sequence shown here is derived from an EMBL/GenBank/DDBJ whole genome shotgun (WGS) entry which is preliminary data.</text>
</comment>
<dbReference type="InterPro" id="IPR029058">
    <property type="entry name" value="AB_hydrolase_fold"/>
</dbReference>
<evidence type="ECO:0000313" key="7">
    <source>
        <dbReference type="Proteomes" id="UP000218231"/>
    </source>
</evidence>
<dbReference type="PANTHER" id="PTHR44590">
    <property type="entry name" value="CARBOXYLIC ESTER HYDROLASE-RELATED"/>
    <property type="match status" value="1"/>
</dbReference>
<evidence type="ECO:0000259" key="5">
    <source>
        <dbReference type="Pfam" id="PF00135"/>
    </source>
</evidence>
<keyword evidence="7" id="KW-1185">Reference proteome</keyword>
<gene>
    <name evidence="6" type="ORF">WR25_07042</name>
</gene>
<dbReference type="Proteomes" id="UP000218231">
    <property type="component" value="Unassembled WGS sequence"/>
</dbReference>
<dbReference type="EC" id="3.1.1.-" evidence="4"/>
<evidence type="ECO:0000256" key="1">
    <source>
        <dbReference type="ARBA" id="ARBA00005964"/>
    </source>
</evidence>
<dbReference type="GO" id="GO:0052689">
    <property type="term" value="F:carboxylic ester hydrolase activity"/>
    <property type="evidence" value="ECO:0007669"/>
    <property type="project" value="UniProtKB-KW"/>
</dbReference>
<dbReference type="PANTHER" id="PTHR44590:SF4">
    <property type="entry name" value="CARBOXYLIC ESTER HYDROLASE"/>
    <property type="match status" value="1"/>
</dbReference>
<dbReference type="PROSITE" id="PS00122">
    <property type="entry name" value="CARBOXYLESTERASE_B_1"/>
    <property type="match status" value="1"/>
</dbReference>
<dbReference type="STRING" id="2018661.A0A2A2JS47"/>
<dbReference type="InterPro" id="IPR019826">
    <property type="entry name" value="Carboxylesterase_B_AS"/>
</dbReference>
<keyword evidence="2" id="KW-0719">Serine esterase</keyword>
<accession>A0A2A2JS47</accession>
<dbReference type="AlphaFoldDB" id="A0A2A2JS47"/>
<reference evidence="6 7" key="1">
    <citation type="journal article" date="2017" name="Curr. Biol.">
        <title>Genome architecture and evolution of a unichromosomal asexual nematode.</title>
        <authorList>
            <person name="Fradin H."/>
            <person name="Zegar C."/>
            <person name="Gutwein M."/>
            <person name="Lucas J."/>
            <person name="Kovtun M."/>
            <person name="Corcoran D."/>
            <person name="Baugh L.R."/>
            <person name="Kiontke K."/>
            <person name="Gunsalus K."/>
            <person name="Fitch D.H."/>
            <person name="Piano F."/>
        </authorList>
    </citation>
    <scope>NUCLEOTIDE SEQUENCE [LARGE SCALE GENOMIC DNA]</scope>
    <source>
        <strain evidence="6">PF1309</strain>
    </source>
</reference>
<evidence type="ECO:0000256" key="2">
    <source>
        <dbReference type="ARBA" id="ARBA00022487"/>
    </source>
</evidence>
<dbReference type="SUPFAM" id="SSF53474">
    <property type="entry name" value="alpha/beta-Hydrolases"/>
    <property type="match status" value="1"/>
</dbReference>
<evidence type="ECO:0000313" key="6">
    <source>
        <dbReference type="EMBL" id="PAV64467.1"/>
    </source>
</evidence>
<dbReference type="EMBL" id="LIAE01010258">
    <property type="protein sequence ID" value="PAV64467.1"/>
    <property type="molecule type" value="Genomic_DNA"/>
</dbReference>
<evidence type="ECO:0000256" key="3">
    <source>
        <dbReference type="ARBA" id="ARBA00022801"/>
    </source>
</evidence>
<dbReference type="OrthoDB" id="3200163at2759"/>
<organism evidence="6 7">
    <name type="scientific">Diploscapter pachys</name>
    <dbReference type="NCBI Taxonomy" id="2018661"/>
    <lineage>
        <taxon>Eukaryota</taxon>
        <taxon>Metazoa</taxon>
        <taxon>Ecdysozoa</taxon>
        <taxon>Nematoda</taxon>
        <taxon>Chromadorea</taxon>
        <taxon>Rhabditida</taxon>
        <taxon>Rhabditina</taxon>
        <taxon>Rhabditomorpha</taxon>
        <taxon>Rhabditoidea</taxon>
        <taxon>Rhabditidae</taxon>
        <taxon>Diploscapter</taxon>
    </lineage>
</organism>
<sequence>MFWDTFNCIGPQNEDCLYLNIFGPELDPMKKYPVMFYIHGGGFMMDSSLRYTPRNVCRNLCSKGIIVVTIHYRLGYLGYFCTGDEASPGNYGLYDQIEALKWVKKNIEQFGGDPDNITVAGQSAGAVSADLLSLSPLSRDLFKNKMVLGANSFCHWAVTTPEACRAYCRKKAVRLGWTAPHQFADLYEESRSIMDFMRKVPASKLGSHMIGKKLIFRDCVLPLAPVIGDEALPRPLEELRKEAPEKPSIVGVGEQESLLFIAIGLMKCNRKELEQHISTLCRKTGRNMEEVLRQMNRLYGDSPQLRGSKRHLKEMIVTMLSDIISNHAAYLYMRHHSEGKAPSYVYSFDHSSKNTWGWLSAVVPFTAGTHTSEITYLFDCNYFSSPFPMNDTDKKVQKIMSTYITLFIKNGTPNSNQLPEWRPVDPDRNLFDLQVMSITDMPQMKSKPFVNRMSQFYEYWEESQNTKGSNIAINDNRKIVDRTISISPTEHLRT</sequence>
<feature type="domain" description="Carboxylesterase type B" evidence="5">
    <location>
        <begin position="11"/>
        <end position="450"/>
    </location>
</feature>
<evidence type="ECO:0000256" key="4">
    <source>
        <dbReference type="RuleBase" id="RU361235"/>
    </source>
</evidence>
<dbReference type="InterPro" id="IPR002018">
    <property type="entry name" value="CarbesteraseB"/>
</dbReference>
<dbReference type="PROSITE" id="PS00941">
    <property type="entry name" value="CARBOXYLESTERASE_B_2"/>
    <property type="match status" value="1"/>
</dbReference>
<comment type="similarity">
    <text evidence="1 4">Belongs to the type-B carboxylesterase/lipase family.</text>
</comment>
<dbReference type="Gene3D" id="3.40.50.1820">
    <property type="entry name" value="alpha/beta hydrolase"/>
    <property type="match status" value="1"/>
</dbReference>
<protein>
    <recommendedName>
        <fullName evidence="4">Carboxylic ester hydrolase</fullName>
        <ecNumber evidence="4">3.1.1.-</ecNumber>
    </recommendedName>
</protein>
<keyword evidence="3 4" id="KW-0378">Hydrolase</keyword>
<proteinExistence type="inferred from homology"/>